<dbReference type="Pfam" id="PF06445">
    <property type="entry name" value="GyrI-like"/>
    <property type="match status" value="1"/>
</dbReference>
<dbReference type="Gene3D" id="3.20.80.10">
    <property type="entry name" value="Regulatory factor, effector binding domain"/>
    <property type="match status" value="1"/>
</dbReference>
<dbReference type="Proteomes" id="UP000318126">
    <property type="component" value="Unassembled WGS sequence"/>
</dbReference>
<dbReference type="Pfam" id="PF12833">
    <property type="entry name" value="HTH_18"/>
    <property type="match status" value="1"/>
</dbReference>
<dbReference type="PANTHER" id="PTHR40055">
    <property type="entry name" value="TRANSCRIPTIONAL REGULATOR YGIV-RELATED"/>
    <property type="match status" value="1"/>
</dbReference>
<dbReference type="PANTHER" id="PTHR40055:SF1">
    <property type="entry name" value="TRANSCRIPTIONAL REGULATOR YGIV-RELATED"/>
    <property type="match status" value="1"/>
</dbReference>
<evidence type="ECO:0000313" key="5">
    <source>
        <dbReference type="EMBL" id="TRY11293.1"/>
    </source>
</evidence>
<dbReference type="GO" id="GO:0043565">
    <property type="term" value="F:sequence-specific DNA binding"/>
    <property type="evidence" value="ECO:0007669"/>
    <property type="project" value="InterPro"/>
</dbReference>
<dbReference type="InterPro" id="IPR010499">
    <property type="entry name" value="AraC_E-bd"/>
</dbReference>
<dbReference type="SMART" id="SM00871">
    <property type="entry name" value="AraC_E_bind"/>
    <property type="match status" value="1"/>
</dbReference>
<dbReference type="InterPro" id="IPR050908">
    <property type="entry name" value="SmbC-like"/>
</dbReference>
<evidence type="ECO:0000259" key="4">
    <source>
        <dbReference type="PROSITE" id="PS01124"/>
    </source>
</evidence>
<organism evidence="5 6">
    <name type="scientific">Shewanella hanedai</name>
    <name type="common">Alteromonas hanedai</name>
    <dbReference type="NCBI Taxonomy" id="25"/>
    <lineage>
        <taxon>Bacteria</taxon>
        <taxon>Pseudomonadati</taxon>
        <taxon>Pseudomonadota</taxon>
        <taxon>Gammaproteobacteria</taxon>
        <taxon>Alteromonadales</taxon>
        <taxon>Shewanellaceae</taxon>
        <taxon>Shewanella</taxon>
    </lineage>
</organism>
<dbReference type="OrthoDB" id="282744at2"/>
<dbReference type="InterPro" id="IPR020449">
    <property type="entry name" value="Tscrpt_reg_AraC-type_HTH"/>
</dbReference>
<dbReference type="PROSITE" id="PS00041">
    <property type="entry name" value="HTH_ARAC_FAMILY_1"/>
    <property type="match status" value="1"/>
</dbReference>
<name>A0A553JFT5_SHEHA</name>
<dbReference type="InterPro" id="IPR018060">
    <property type="entry name" value="HTH_AraC"/>
</dbReference>
<keyword evidence="1" id="KW-0805">Transcription regulation</keyword>
<dbReference type="SUPFAM" id="SSF55136">
    <property type="entry name" value="Probable bacterial effector-binding domain"/>
    <property type="match status" value="1"/>
</dbReference>
<dbReference type="InterPro" id="IPR018062">
    <property type="entry name" value="HTH_AraC-typ_CS"/>
</dbReference>
<sequence>MVDTINNNNVKIISLVGQYVYDHSDRTVSLDDLANYTGFSKYHFNRIFFAATGYQLGEFIQRHKLEKALYLIKLGNHNIIDVALSVGYDSPSSFSRAFKKNFSVTPSDVVQGNLPINARAGSLKPKKRLTDPKLEPVWKTLPEQIVYGFYGKGFNEQSFSAVAGELYGRLAAMAEPLSYGELQPIGVSVDNPWAGEQTESRFFAGFVEGLSAHHEKLDAFKWQAGRWACFTHTGPHNCMWQTISQVYAQWVLPNRIKLKDQQIVQQYLNNPMETEPEALKTELYFAVEGFAIENFAAEEKG</sequence>
<dbReference type="SUPFAM" id="SSF46689">
    <property type="entry name" value="Homeodomain-like"/>
    <property type="match status" value="2"/>
</dbReference>
<dbReference type="InterPro" id="IPR011256">
    <property type="entry name" value="Reg_factor_effector_dom_sf"/>
</dbReference>
<dbReference type="PRINTS" id="PR00032">
    <property type="entry name" value="HTHARAC"/>
</dbReference>
<dbReference type="AlphaFoldDB" id="A0A553JFT5"/>
<evidence type="ECO:0000256" key="2">
    <source>
        <dbReference type="ARBA" id="ARBA00023125"/>
    </source>
</evidence>
<protein>
    <submittedName>
        <fullName evidence="5">Helix-turn-helix domain-containing protein</fullName>
    </submittedName>
</protein>
<dbReference type="InterPro" id="IPR009057">
    <property type="entry name" value="Homeodomain-like_sf"/>
</dbReference>
<keyword evidence="6" id="KW-1185">Reference proteome</keyword>
<dbReference type="EMBL" id="VKGK01000049">
    <property type="protein sequence ID" value="TRY11293.1"/>
    <property type="molecule type" value="Genomic_DNA"/>
</dbReference>
<feature type="domain" description="HTH araC/xylS-type" evidence="4">
    <location>
        <begin position="14"/>
        <end position="112"/>
    </location>
</feature>
<dbReference type="Gene3D" id="1.10.10.60">
    <property type="entry name" value="Homeodomain-like"/>
    <property type="match status" value="2"/>
</dbReference>
<accession>A0A553JFT5</accession>
<evidence type="ECO:0000256" key="1">
    <source>
        <dbReference type="ARBA" id="ARBA00023015"/>
    </source>
</evidence>
<dbReference type="RefSeq" id="WP_144042693.1">
    <property type="nucleotide sequence ID" value="NZ_BMPL01000057.1"/>
</dbReference>
<dbReference type="InterPro" id="IPR029442">
    <property type="entry name" value="GyrI-like"/>
</dbReference>
<proteinExistence type="predicted"/>
<reference evidence="6" key="1">
    <citation type="submission" date="2019-07" db="EMBL/GenBank/DDBJ databases">
        <title>Shewanella sp. YLB-08 draft genomic sequence.</title>
        <authorList>
            <person name="Yu L."/>
        </authorList>
    </citation>
    <scope>NUCLEOTIDE SEQUENCE [LARGE SCALE GENOMIC DNA]</scope>
    <source>
        <strain evidence="6">JCM 20706</strain>
    </source>
</reference>
<keyword evidence="2" id="KW-0238">DNA-binding</keyword>
<dbReference type="PROSITE" id="PS01124">
    <property type="entry name" value="HTH_ARAC_FAMILY_2"/>
    <property type="match status" value="1"/>
</dbReference>
<comment type="caution">
    <text evidence="5">The sequence shown here is derived from an EMBL/GenBank/DDBJ whole genome shotgun (WGS) entry which is preliminary data.</text>
</comment>
<evidence type="ECO:0000313" key="6">
    <source>
        <dbReference type="Proteomes" id="UP000318126"/>
    </source>
</evidence>
<dbReference type="SMART" id="SM00342">
    <property type="entry name" value="HTH_ARAC"/>
    <property type="match status" value="1"/>
</dbReference>
<keyword evidence="3" id="KW-0804">Transcription</keyword>
<dbReference type="GO" id="GO:0003700">
    <property type="term" value="F:DNA-binding transcription factor activity"/>
    <property type="evidence" value="ECO:0007669"/>
    <property type="project" value="InterPro"/>
</dbReference>
<evidence type="ECO:0000256" key="3">
    <source>
        <dbReference type="ARBA" id="ARBA00023163"/>
    </source>
</evidence>
<gene>
    <name evidence="5" type="ORF">FN961_24085</name>
</gene>